<evidence type="ECO:0000256" key="3">
    <source>
        <dbReference type="ARBA" id="ARBA00009471"/>
    </source>
</evidence>
<evidence type="ECO:0000256" key="1">
    <source>
        <dbReference type="ARBA" id="ARBA00004286"/>
    </source>
</evidence>
<dbReference type="PANTHER" id="PTHR13108">
    <property type="entry name" value="CONDENSIN COMPLEX SUBUNIT 2"/>
    <property type="match status" value="1"/>
</dbReference>
<reference evidence="12" key="1">
    <citation type="submission" date="2019-03" db="EMBL/GenBank/DDBJ databases">
        <title>Improved annotation for the trematode Fasciola hepatica.</title>
        <authorList>
            <person name="Choi Y.-J."/>
            <person name="Martin J."/>
            <person name="Mitreva M."/>
        </authorList>
    </citation>
    <scope>NUCLEOTIDE SEQUENCE [LARGE SCALE GENOMIC DNA]</scope>
</reference>
<dbReference type="Proteomes" id="UP000230066">
    <property type="component" value="Unassembled WGS sequence"/>
</dbReference>
<dbReference type="GO" id="GO:0051301">
    <property type="term" value="P:cell division"/>
    <property type="evidence" value="ECO:0007669"/>
    <property type="project" value="UniProtKB-KW"/>
</dbReference>
<proteinExistence type="inferred from homology"/>
<dbReference type="GO" id="GO:0003682">
    <property type="term" value="F:chromatin binding"/>
    <property type="evidence" value="ECO:0007669"/>
    <property type="project" value="TreeGrafter"/>
</dbReference>
<feature type="compositionally biased region" description="Low complexity" evidence="11">
    <location>
        <begin position="152"/>
        <end position="168"/>
    </location>
</feature>
<gene>
    <name evidence="12" type="ORF">D915_010628</name>
</gene>
<comment type="similarity">
    <text evidence="3">Belongs to the CND2 (condensin subunit 2) family.</text>
</comment>
<comment type="subcellular location">
    <subcellularLocation>
        <location evidence="1">Chromosome</location>
    </subcellularLocation>
    <subcellularLocation>
        <location evidence="2">Cytoplasm</location>
    </subcellularLocation>
</comment>
<feature type="compositionally biased region" description="Basic and acidic residues" evidence="11">
    <location>
        <begin position="313"/>
        <end position="322"/>
    </location>
</feature>
<dbReference type="GO" id="GO:0007076">
    <property type="term" value="P:mitotic chromosome condensation"/>
    <property type="evidence" value="ECO:0007669"/>
    <property type="project" value="InterPro"/>
</dbReference>
<evidence type="ECO:0000256" key="8">
    <source>
        <dbReference type="ARBA" id="ARBA00022776"/>
    </source>
</evidence>
<dbReference type="PANTHER" id="PTHR13108:SF9">
    <property type="entry name" value="CONDENSIN COMPLEX SUBUNIT 2"/>
    <property type="match status" value="1"/>
</dbReference>
<dbReference type="AlphaFoldDB" id="A0A4E0QZ20"/>
<keyword evidence="5" id="KW-0158">Chromosome</keyword>
<evidence type="ECO:0000256" key="10">
    <source>
        <dbReference type="ARBA" id="ARBA00023306"/>
    </source>
</evidence>
<keyword evidence="8" id="KW-0498">Mitosis</keyword>
<evidence type="ECO:0000256" key="4">
    <source>
        <dbReference type="ARBA" id="ARBA00016065"/>
    </source>
</evidence>
<evidence type="ECO:0000313" key="13">
    <source>
        <dbReference type="Proteomes" id="UP000230066"/>
    </source>
</evidence>
<evidence type="ECO:0000256" key="2">
    <source>
        <dbReference type="ARBA" id="ARBA00004496"/>
    </source>
</evidence>
<protein>
    <recommendedName>
        <fullName evidence="4">Condensin complex subunit 2</fullName>
    </recommendedName>
</protein>
<dbReference type="GO" id="GO:0005737">
    <property type="term" value="C:cytoplasm"/>
    <property type="evidence" value="ECO:0007669"/>
    <property type="project" value="UniProtKB-SubCell"/>
</dbReference>
<name>A0A4E0QZ20_FASHE</name>
<dbReference type="Pfam" id="PF05786">
    <property type="entry name" value="Cnd2"/>
    <property type="match status" value="1"/>
</dbReference>
<evidence type="ECO:0000313" key="12">
    <source>
        <dbReference type="EMBL" id="THD18696.1"/>
    </source>
</evidence>
<organism evidence="12 13">
    <name type="scientific">Fasciola hepatica</name>
    <name type="common">Liver fluke</name>
    <dbReference type="NCBI Taxonomy" id="6192"/>
    <lineage>
        <taxon>Eukaryota</taxon>
        <taxon>Metazoa</taxon>
        <taxon>Spiralia</taxon>
        <taxon>Lophotrochozoa</taxon>
        <taxon>Platyhelminthes</taxon>
        <taxon>Trematoda</taxon>
        <taxon>Digenea</taxon>
        <taxon>Plagiorchiida</taxon>
        <taxon>Echinostomata</taxon>
        <taxon>Echinostomatoidea</taxon>
        <taxon>Fasciolidae</taxon>
        <taxon>Fasciola</taxon>
    </lineage>
</organism>
<keyword evidence="7" id="KW-0132">Cell division</keyword>
<evidence type="ECO:0000256" key="7">
    <source>
        <dbReference type="ARBA" id="ARBA00022618"/>
    </source>
</evidence>
<evidence type="ECO:0000256" key="9">
    <source>
        <dbReference type="ARBA" id="ARBA00023067"/>
    </source>
</evidence>
<keyword evidence="13" id="KW-1185">Reference proteome</keyword>
<keyword evidence="10" id="KW-0131">Cell cycle</keyword>
<keyword evidence="9" id="KW-0226">DNA condensation</keyword>
<comment type="caution">
    <text evidence="12">The sequence shown here is derived from an EMBL/GenBank/DDBJ whole genome shotgun (WGS) entry which is preliminary data.</text>
</comment>
<keyword evidence="6" id="KW-0963">Cytoplasm</keyword>
<sequence length="322" mass="35359">MSHENHCYSDSLQFKTRFIPISLLFLQPVDAHTNLDPCPAIGWVDGPLPLGSDHDEDPITGHTMDDMDEPPDICISDDDDLGLPFERAFTQPTAAGFTEFGMHGDLELISQPRKVARVEIGYARTAKMINVRHLKTAMWDFLEDSLPNATARSPFSAASTSSAPEPASLAGDPLSDQAVDFPDLTNEHVDEHASDGKPGSHIPGARCFSELIDSLSSRISWQMAKELSISIALNCLLHLSNEKQLYLECSDNLSDIYISQGLPQFEQDQLSAYAPDDPEANGATKRPPRQDSNRQAKAKRPRPSTLDSWLVDGTRESTDGVS</sequence>
<dbReference type="InterPro" id="IPR022816">
    <property type="entry name" value="Condensin_barren_su2"/>
</dbReference>
<evidence type="ECO:0000256" key="6">
    <source>
        <dbReference type="ARBA" id="ARBA00022490"/>
    </source>
</evidence>
<feature type="region of interest" description="Disordered" evidence="11">
    <location>
        <begin position="271"/>
        <end position="322"/>
    </location>
</feature>
<dbReference type="EMBL" id="JXXN02009051">
    <property type="protein sequence ID" value="THD18696.1"/>
    <property type="molecule type" value="Genomic_DNA"/>
</dbReference>
<accession>A0A4E0QZ20</accession>
<dbReference type="GO" id="GO:0000796">
    <property type="term" value="C:condensin complex"/>
    <property type="evidence" value="ECO:0007669"/>
    <property type="project" value="InterPro"/>
</dbReference>
<feature type="region of interest" description="Disordered" evidence="11">
    <location>
        <begin position="152"/>
        <end position="176"/>
    </location>
</feature>
<evidence type="ECO:0000256" key="5">
    <source>
        <dbReference type="ARBA" id="ARBA00022454"/>
    </source>
</evidence>
<evidence type="ECO:0000256" key="11">
    <source>
        <dbReference type="SAM" id="MobiDB-lite"/>
    </source>
</evidence>